<keyword evidence="2" id="KW-1185">Reference proteome</keyword>
<sequence>MLDACKNYDKRGEEDGTAWIDLQTGETIFLTWSKMNYISLSQDESSIIVAQMELSPDQKQLAVYVWYDCSASAMYLFPNLQYKHQPVEERPLSYYIGDNISDFCYHADSTRMVCFKTMKPGDWKLDEYREHFTPGWLGELIAQSTTHQEELWRVTIDASLTGWERGIVEGNYEPDGYGGKVLVGETEVVCTAPGGQLLFFDMESGSFKRKVKVSGDYIYAIGWHRDGDKIRVATDQELQVIEWK</sequence>
<gene>
    <name evidence="1" type="ORF">CLV36_10718</name>
</gene>
<evidence type="ECO:0000313" key="1">
    <source>
        <dbReference type="EMBL" id="PRZ13828.1"/>
    </source>
</evidence>
<accession>A0ABX5EN01</accession>
<reference evidence="1 2" key="1">
    <citation type="submission" date="2018-03" db="EMBL/GenBank/DDBJ databases">
        <title>Genomic Encyclopedia of Archaeal and Bacterial Type Strains, Phase II (KMG-II): from individual species to whole genera.</title>
        <authorList>
            <person name="Goeker M."/>
        </authorList>
    </citation>
    <scope>NUCLEOTIDE SEQUENCE [LARGE SCALE GENOMIC DNA]</scope>
    <source>
        <strain evidence="1 2">RHA1</strain>
    </source>
</reference>
<organism evidence="1 2">
    <name type="scientific">Laceyella sediminis</name>
    <dbReference type="NCBI Taxonomy" id="573074"/>
    <lineage>
        <taxon>Bacteria</taxon>
        <taxon>Bacillati</taxon>
        <taxon>Bacillota</taxon>
        <taxon>Bacilli</taxon>
        <taxon>Bacillales</taxon>
        <taxon>Thermoactinomycetaceae</taxon>
        <taxon>Laceyella</taxon>
    </lineage>
</organism>
<dbReference type="EMBL" id="PVTZ01000007">
    <property type="protein sequence ID" value="PRZ13828.1"/>
    <property type="molecule type" value="Genomic_DNA"/>
</dbReference>
<proteinExistence type="predicted"/>
<protein>
    <submittedName>
        <fullName evidence="1">Uncharacterized protein</fullName>
    </submittedName>
</protein>
<evidence type="ECO:0000313" key="2">
    <source>
        <dbReference type="Proteomes" id="UP000238836"/>
    </source>
</evidence>
<dbReference type="Proteomes" id="UP000238836">
    <property type="component" value="Unassembled WGS sequence"/>
</dbReference>
<name>A0ABX5EN01_9BACL</name>
<comment type="caution">
    <text evidence="1">The sequence shown here is derived from an EMBL/GenBank/DDBJ whole genome shotgun (WGS) entry which is preliminary data.</text>
</comment>
<dbReference type="SUPFAM" id="SSF82171">
    <property type="entry name" value="DPP6 N-terminal domain-like"/>
    <property type="match status" value="1"/>
</dbReference>